<evidence type="ECO:0000256" key="3">
    <source>
        <dbReference type="ARBA" id="ARBA00022989"/>
    </source>
</evidence>
<reference evidence="6" key="1">
    <citation type="journal article" date="2020" name="Stud. Mycol.">
        <title>101 Dothideomycetes genomes: a test case for predicting lifestyles and emergence of pathogens.</title>
        <authorList>
            <person name="Haridas S."/>
            <person name="Albert R."/>
            <person name="Binder M."/>
            <person name="Bloem J."/>
            <person name="Labutti K."/>
            <person name="Salamov A."/>
            <person name="Andreopoulos B."/>
            <person name="Baker S."/>
            <person name="Barry K."/>
            <person name="Bills G."/>
            <person name="Bluhm B."/>
            <person name="Cannon C."/>
            <person name="Castanera R."/>
            <person name="Culley D."/>
            <person name="Daum C."/>
            <person name="Ezra D."/>
            <person name="Gonzalez J."/>
            <person name="Henrissat B."/>
            <person name="Kuo A."/>
            <person name="Liang C."/>
            <person name="Lipzen A."/>
            <person name="Lutzoni F."/>
            <person name="Magnuson J."/>
            <person name="Mondo S."/>
            <person name="Nolan M."/>
            <person name="Ohm R."/>
            <person name="Pangilinan J."/>
            <person name="Park H.-J."/>
            <person name="Ramirez L."/>
            <person name="Alfaro M."/>
            <person name="Sun H."/>
            <person name="Tritt A."/>
            <person name="Yoshinaga Y."/>
            <person name="Zwiers L.-H."/>
            <person name="Turgeon B."/>
            <person name="Goodwin S."/>
            <person name="Spatafora J."/>
            <person name="Crous P."/>
            <person name="Grigoriev I."/>
        </authorList>
    </citation>
    <scope>NUCLEOTIDE SEQUENCE</scope>
    <source>
        <strain evidence="6">CBS 207.26</strain>
    </source>
</reference>
<dbReference type="Gene3D" id="1.20.120.550">
    <property type="entry name" value="Membrane associated eicosanoid/glutathione metabolism-like domain"/>
    <property type="match status" value="1"/>
</dbReference>
<keyword evidence="4 5" id="KW-0472">Membrane</keyword>
<feature type="transmembrane region" description="Helical" evidence="5">
    <location>
        <begin position="121"/>
        <end position="143"/>
    </location>
</feature>
<dbReference type="InterPro" id="IPR001129">
    <property type="entry name" value="Membr-assoc_MAPEG"/>
</dbReference>
<sequence>MTDQLPSIILVPLIALNIWTFLIETWMCAVRIPAFFKYKIPASPTLTKESMNAKLPPSVRWKVDNYNHLFEQPTQFYAIVLALAVMRGYTTLDVGLAWAYVAIRVMHSLVQCIGNWVLVRFWLFVMSSVVLMVLTGRAVVLVLGGL</sequence>
<feature type="transmembrane region" description="Helical" evidence="5">
    <location>
        <begin position="76"/>
        <end position="101"/>
    </location>
</feature>
<evidence type="ECO:0000256" key="5">
    <source>
        <dbReference type="SAM" id="Phobius"/>
    </source>
</evidence>
<evidence type="ECO:0000313" key="6">
    <source>
        <dbReference type="EMBL" id="KAF2176131.1"/>
    </source>
</evidence>
<dbReference type="GO" id="GO:0016020">
    <property type="term" value="C:membrane"/>
    <property type="evidence" value="ECO:0007669"/>
    <property type="project" value="UniProtKB-SubCell"/>
</dbReference>
<dbReference type="OrthoDB" id="4456959at2759"/>
<keyword evidence="3 5" id="KW-1133">Transmembrane helix</keyword>
<dbReference type="EMBL" id="ML994714">
    <property type="protein sequence ID" value="KAF2176131.1"/>
    <property type="molecule type" value="Genomic_DNA"/>
</dbReference>
<evidence type="ECO:0008006" key="8">
    <source>
        <dbReference type="Google" id="ProtNLM"/>
    </source>
</evidence>
<keyword evidence="7" id="KW-1185">Reference proteome</keyword>
<proteinExistence type="predicted"/>
<evidence type="ECO:0000256" key="1">
    <source>
        <dbReference type="ARBA" id="ARBA00004370"/>
    </source>
</evidence>
<feature type="transmembrane region" description="Helical" evidence="5">
    <location>
        <begin position="6"/>
        <end position="29"/>
    </location>
</feature>
<dbReference type="AlphaFoldDB" id="A0A6A6D9H4"/>
<evidence type="ECO:0000256" key="4">
    <source>
        <dbReference type="ARBA" id="ARBA00023136"/>
    </source>
</evidence>
<dbReference type="SUPFAM" id="SSF161084">
    <property type="entry name" value="MAPEG domain-like"/>
    <property type="match status" value="1"/>
</dbReference>
<gene>
    <name evidence="6" type="ORF">K469DRAFT_608178</name>
</gene>
<dbReference type="InterPro" id="IPR023352">
    <property type="entry name" value="MAPEG-like_dom_sf"/>
</dbReference>
<evidence type="ECO:0000313" key="7">
    <source>
        <dbReference type="Proteomes" id="UP000800200"/>
    </source>
</evidence>
<organism evidence="6 7">
    <name type="scientific">Zopfia rhizophila CBS 207.26</name>
    <dbReference type="NCBI Taxonomy" id="1314779"/>
    <lineage>
        <taxon>Eukaryota</taxon>
        <taxon>Fungi</taxon>
        <taxon>Dikarya</taxon>
        <taxon>Ascomycota</taxon>
        <taxon>Pezizomycotina</taxon>
        <taxon>Dothideomycetes</taxon>
        <taxon>Dothideomycetes incertae sedis</taxon>
        <taxon>Zopfiaceae</taxon>
        <taxon>Zopfia</taxon>
    </lineage>
</organism>
<keyword evidence="2 5" id="KW-0812">Transmembrane</keyword>
<dbReference type="Proteomes" id="UP000800200">
    <property type="component" value="Unassembled WGS sequence"/>
</dbReference>
<evidence type="ECO:0000256" key="2">
    <source>
        <dbReference type="ARBA" id="ARBA00022692"/>
    </source>
</evidence>
<accession>A0A6A6D9H4</accession>
<comment type="subcellular location">
    <subcellularLocation>
        <location evidence="1">Membrane</location>
    </subcellularLocation>
</comment>
<protein>
    <recommendedName>
        <fullName evidence="8">MAPEG family protein</fullName>
    </recommendedName>
</protein>
<name>A0A6A6D9H4_9PEZI</name>
<dbReference type="Pfam" id="PF01124">
    <property type="entry name" value="MAPEG"/>
    <property type="match status" value="1"/>
</dbReference>